<dbReference type="GO" id="GO:0006065">
    <property type="term" value="P:UDP-glucuronate biosynthetic process"/>
    <property type="evidence" value="ECO:0007669"/>
    <property type="project" value="UniProtKB-UniPathway"/>
</dbReference>
<dbReference type="SUPFAM" id="SSF51735">
    <property type="entry name" value="NAD(P)-binding Rossmann-fold domains"/>
    <property type="match status" value="1"/>
</dbReference>
<dbReference type="GO" id="GO:0003979">
    <property type="term" value="F:UDP-glucose 6-dehydrogenase activity"/>
    <property type="evidence" value="ECO:0007669"/>
    <property type="project" value="UniProtKB-EC"/>
</dbReference>
<dbReference type="GO" id="GO:0000271">
    <property type="term" value="P:polysaccharide biosynthetic process"/>
    <property type="evidence" value="ECO:0007669"/>
    <property type="project" value="InterPro"/>
</dbReference>
<dbReference type="Pfam" id="PF00984">
    <property type="entry name" value="UDPG_MGDP_dh"/>
    <property type="match status" value="1"/>
</dbReference>
<dbReference type="UniPathway" id="UPA00038">
    <property type="reaction ID" value="UER00491"/>
</dbReference>
<comment type="function">
    <text evidence="7">Catalyzes the conversion of UDP-glucose into UDP-glucuronate, one of the precursors of teichuronic acid.</text>
</comment>
<dbReference type="FunFam" id="1.20.5.100:FF:000001">
    <property type="entry name" value="UDP-glucose 6-dehydrogenase"/>
    <property type="match status" value="1"/>
</dbReference>
<dbReference type="OrthoDB" id="5193947at2"/>
<dbReference type="PIRSF" id="PIRSF500134">
    <property type="entry name" value="UDPglc_DH_bac"/>
    <property type="match status" value="1"/>
</dbReference>
<dbReference type="PANTHER" id="PTHR43750">
    <property type="entry name" value="UDP-GLUCOSE 6-DEHYDROGENASE TUAD"/>
    <property type="match status" value="1"/>
</dbReference>
<dbReference type="SMART" id="SM00984">
    <property type="entry name" value="UDPG_MGDP_dh_C"/>
    <property type="match status" value="1"/>
</dbReference>
<dbReference type="PANTHER" id="PTHR43750:SF3">
    <property type="entry name" value="UDP-GLUCOSE 6-DEHYDROGENASE TUAD"/>
    <property type="match status" value="1"/>
</dbReference>
<evidence type="ECO:0000256" key="7">
    <source>
        <dbReference type="ARBA" id="ARBA00053241"/>
    </source>
</evidence>
<dbReference type="InterPro" id="IPR036220">
    <property type="entry name" value="UDP-Glc/GDP-Man_DH_C_sf"/>
</dbReference>
<dbReference type="InterPro" id="IPR036291">
    <property type="entry name" value="NAD(P)-bd_dom_sf"/>
</dbReference>
<reference evidence="10" key="1">
    <citation type="submission" date="2017-06" db="EMBL/GenBank/DDBJ databases">
        <title>Complete Genome Sequence of Mycobacterium shigaense.</title>
        <authorList>
            <person name="Fukano H."/>
            <person name="Yoshida M."/>
            <person name="Kazumi Y."/>
            <person name="Ogura Y."/>
            <person name="Mitarai S."/>
            <person name="Hayashi T."/>
            <person name="Hoshino Y."/>
        </authorList>
    </citation>
    <scope>NUCLEOTIDE SEQUENCE [LARGE SCALE GENOMIC DNA]</scope>
    <source>
        <strain evidence="10">UN-152</strain>
    </source>
</reference>
<keyword evidence="4 8" id="KW-0560">Oxidoreductase</keyword>
<dbReference type="KEGG" id="mshg:MSG_04023"/>
<organism evidence="9 10">
    <name type="scientific">Mycobacterium shigaense</name>
    <dbReference type="NCBI Taxonomy" id="722731"/>
    <lineage>
        <taxon>Bacteria</taxon>
        <taxon>Bacillati</taxon>
        <taxon>Actinomycetota</taxon>
        <taxon>Actinomycetes</taxon>
        <taxon>Mycobacteriales</taxon>
        <taxon>Mycobacteriaceae</taxon>
        <taxon>Mycobacterium</taxon>
        <taxon>Mycobacterium simiae complex</taxon>
    </lineage>
</organism>
<dbReference type="InterPro" id="IPR028357">
    <property type="entry name" value="UDPglc_DH_bac"/>
</dbReference>
<comment type="catalytic activity">
    <reaction evidence="6 8">
        <text>UDP-alpha-D-glucose + 2 NAD(+) + H2O = UDP-alpha-D-glucuronate + 2 NADH + 3 H(+)</text>
        <dbReference type="Rhea" id="RHEA:23596"/>
        <dbReference type="ChEBI" id="CHEBI:15377"/>
        <dbReference type="ChEBI" id="CHEBI:15378"/>
        <dbReference type="ChEBI" id="CHEBI:57540"/>
        <dbReference type="ChEBI" id="CHEBI:57945"/>
        <dbReference type="ChEBI" id="CHEBI:58052"/>
        <dbReference type="ChEBI" id="CHEBI:58885"/>
        <dbReference type="EC" id="1.1.1.22"/>
    </reaction>
</comment>
<comment type="pathway">
    <text evidence="1">Nucleotide-sugar biosynthesis; UDP-alpha-D-glucuronate biosynthesis; UDP-alpha-D-glucuronate from UDP-alpha-D-glucose: step 1/1.</text>
</comment>
<evidence type="ECO:0000256" key="4">
    <source>
        <dbReference type="ARBA" id="ARBA00023002"/>
    </source>
</evidence>
<dbReference type="PIRSF" id="PIRSF000124">
    <property type="entry name" value="UDPglc_GDPman_dh"/>
    <property type="match status" value="1"/>
</dbReference>
<accession>A0A1Z4EMM8</accession>
<dbReference type="InterPro" id="IPR014027">
    <property type="entry name" value="UDP-Glc/GDP-Man_DH_C"/>
</dbReference>
<dbReference type="AlphaFoldDB" id="A0A1Z4EMM8"/>
<dbReference type="Proteomes" id="UP000217736">
    <property type="component" value="Chromosome"/>
</dbReference>
<sequence length="438" mass="47668">MKISVIGCGYVGLVTGACLADSGNDVVCVDIDRAKVDELLAGGVPIYEPGLAELIARNRENGSIDFTTDLRRGIEHGDVIFIAVATPMSDGGEADLSYVHAAASDIGTHLDRYKVIVDKSTVPVGTAGQVREIIRGKTSHEFDVVSNPEFLKEGTAVTDFMKPDRVIVGSDSKRAVDIMRELYEPYLRTFHPLIVMDVKSAEMAKYAANCFLATKISFINEISNLCEKAGADIGAVREAIGADRRIGYEFLFPGVGYGGSCLPKDVQALIHTAAGLGADMRLLRAVDQVNTEQKATLVAKIVAHFGDGQPAGDLTGLRIGVWGLSFKPQTDDMREAASLVIVRRLLDLGATVRAFDPEASVRAKEALGDAIEYAPNMYEAIEGADALVLITEWKQFHRPSWQRVKSAMRGHVVFDGRNIYDPKRLRNEGFDYYGMGRH</sequence>
<evidence type="ECO:0000256" key="3">
    <source>
        <dbReference type="ARBA" id="ARBA00012954"/>
    </source>
</evidence>
<dbReference type="Gene3D" id="1.20.5.100">
    <property type="entry name" value="Cytochrome c1, transmembrane anchor, C-terminal"/>
    <property type="match status" value="1"/>
</dbReference>
<dbReference type="Gene3D" id="3.40.50.720">
    <property type="entry name" value="NAD(P)-binding Rossmann-like Domain"/>
    <property type="match status" value="2"/>
</dbReference>
<evidence type="ECO:0000313" key="10">
    <source>
        <dbReference type="Proteomes" id="UP000217736"/>
    </source>
</evidence>
<dbReference type="InterPro" id="IPR014026">
    <property type="entry name" value="UDP-Glc/GDP-Man_DH_dimer"/>
</dbReference>
<dbReference type="GO" id="GO:0051287">
    <property type="term" value="F:NAD binding"/>
    <property type="evidence" value="ECO:0007669"/>
    <property type="project" value="InterPro"/>
</dbReference>
<dbReference type="EMBL" id="AP018164">
    <property type="protein sequence ID" value="BAX94146.1"/>
    <property type="molecule type" value="Genomic_DNA"/>
</dbReference>
<dbReference type="Pfam" id="PF03721">
    <property type="entry name" value="UDPG_MGDP_dh_N"/>
    <property type="match status" value="1"/>
</dbReference>
<dbReference type="RefSeq" id="WP_096442339.1">
    <property type="nucleotide sequence ID" value="NZ_AP018164.1"/>
</dbReference>
<comment type="similarity">
    <text evidence="2 8">Belongs to the UDP-glucose/GDP-mannose dehydrogenase family.</text>
</comment>
<dbReference type="SUPFAM" id="SSF48179">
    <property type="entry name" value="6-phosphogluconate dehydrogenase C-terminal domain-like"/>
    <property type="match status" value="1"/>
</dbReference>
<name>A0A1Z4EMM8_9MYCO</name>
<dbReference type="InterPro" id="IPR017476">
    <property type="entry name" value="UDP-Glc/GDP-Man"/>
</dbReference>
<dbReference type="InterPro" id="IPR001732">
    <property type="entry name" value="UDP-Glc/GDP-Man_DH_N"/>
</dbReference>
<evidence type="ECO:0000256" key="2">
    <source>
        <dbReference type="ARBA" id="ARBA00006601"/>
    </source>
</evidence>
<evidence type="ECO:0000256" key="6">
    <source>
        <dbReference type="ARBA" id="ARBA00047473"/>
    </source>
</evidence>
<dbReference type="PROSITE" id="PS51257">
    <property type="entry name" value="PROKAR_LIPOPROTEIN"/>
    <property type="match status" value="1"/>
</dbReference>
<keyword evidence="10" id="KW-1185">Reference proteome</keyword>
<evidence type="ECO:0000313" key="9">
    <source>
        <dbReference type="EMBL" id="BAX94146.1"/>
    </source>
</evidence>
<proteinExistence type="inferred from homology"/>
<dbReference type="SUPFAM" id="SSF52413">
    <property type="entry name" value="UDP-glucose/GDP-mannose dehydrogenase C-terminal domain"/>
    <property type="match status" value="1"/>
</dbReference>
<evidence type="ECO:0000256" key="5">
    <source>
        <dbReference type="ARBA" id="ARBA00023027"/>
    </source>
</evidence>
<dbReference type="InterPro" id="IPR008927">
    <property type="entry name" value="6-PGluconate_DH-like_C_sf"/>
</dbReference>
<dbReference type="Pfam" id="PF03720">
    <property type="entry name" value="UDPG_MGDP_dh_C"/>
    <property type="match status" value="1"/>
</dbReference>
<dbReference type="NCBIfam" id="TIGR03026">
    <property type="entry name" value="NDP-sugDHase"/>
    <property type="match status" value="1"/>
</dbReference>
<gene>
    <name evidence="9" type="primary">ugd</name>
    <name evidence="9" type="ORF">MSG_04023</name>
</gene>
<keyword evidence="5 8" id="KW-0520">NAD</keyword>
<evidence type="ECO:0000256" key="8">
    <source>
        <dbReference type="PIRNR" id="PIRNR000124"/>
    </source>
</evidence>
<protein>
    <recommendedName>
        <fullName evidence="3 8">UDP-glucose 6-dehydrogenase</fullName>
        <ecNumber evidence="3 8">1.1.1.22</ecNumber>
    </recommendedName>
</protein>
<dbReference type="EC" id="1.1.1.22" evidence="3 8"/>
<evidence type="ECO:0000256" key="1">
    <source>
        <dbReference type="ARBA" id="ARBA00004701"/>
    </source>
</evidence>